<evidence type="ECO:0000256" key="6">
    <source>
        <dbReference type="ARBA" id="ARBA00022729"/>
    </source>
</evidence>
<dbReference type="AlphaFoldDB" id="A0A671WR43"/>
<proteinExistence type="inferred from homology"/>
<feature type="chain" id="PRO_5025608893" evidence="10">
    <location>
        <begin position="26"/>
        <end position="139"/>
    </location>
</feature>
<name>A0A671WR43_SPAAU</name>
<dbReference type="PANTHER" id="PTHR10522:SF5">
    <property type="entry name" value="PREPROGONADOTROPIN-RELEASING HORMONE 2"/>
    <property type="match status" value="1"/>
</dbReference>
<dbReference type="InterPro" id="IPR002012">
    <property type="entry name" value="GnRH"/>
</dbReference>
<dbReference type="InParanoid" id="A0A671WR43"/>
<evidence type="ECO:0000256" key="4">
    <source>
        <dbReference type="ARBA" id="ARBA00022685"/>
    </source>
</evidence>
<keyword evidence="4" id="KW-0165">Cleavage on pair of basic residues</keyword>
<reference evidence="11" key="2">
    <citation type="submission" date="2025-08" db="UniProtKB">
        <authorList>
            <consortium name="Ensembl"/>
        </authorList>
    </citation>
    <scope>IDENTIFICATION</scope>
</reference>
<accession>A0A671WR43</accession>
<dbReference type="InterPro" id="IPR019792">
    <property type="entry name" value="Gonadoliberin"/>
</dbReference>
<evidence type="ECO:0000256" key="9">
    <source>
        <dbReference type="SAM" id="Phobius"/>
    </source>
</evidence>
<evidence type="ECO:0000256" key="1">
    <source>
        <dbReference type="ARBA" id="ARBA00004613"/>
    </source>
</evidence>
<comment type="subcellular location">
    <subcellularLocation>
        <location evidence="1">Secreted</location>
    </subcellularLocation>
</comment>
<evidence type="ECO:0000256" key="7">
    <source>
        <dbReference type="ARBA" id="ARBA00022815"/>
    </source>
</evidence>
<evidence type="ECO:0000256" key="3">
    <source>
        <dbReference type="ARBA" id="ARBA00022525"/>
    </source>
</evidence>
<feature type="transmembrane region" description="Helical" evidence="9">
    <location>
        <begin position="81"/>
        <end position="104"/>
    </location>
</feature>
<evidence type="ECO:0000256" key="8">
    <source>
        <dbReference type="ARBA" id="ARBA00023283"/>
    </source>
</evidence>
<keyword evidence="9" id="KW-1133">Transmembrane helix</keyword>
<dbReference type="GO" id="GO:0005179">
    <property type="term" value="F:hormone activity"/>
    <property type="evidence" value="ECO:0007669"/>
    <property type="project" value="UniProtKB-KW"/>
</dbReference>
<comment type="similarity">
    <text evidence="2">Belongs to the GnRH family.</text>
</comment>
<keyword evidence="7" id="KW-0027">Amidation</keyword>
<protein>
    <submittedName>
        <fullName evidence="11">Progonadoliberin-1</fullName>
    </submittedName>
</protein>
<reference evidence="11" key="3">
    <citation type="submission" date="2025-09" db="UniProtKB">
        <authorList>
            <consortium name="Ensembl"/>
        </authorList>
    </citation>
    <scope>IDENTIFICATION</scope>
</reference>
<keyword evidence="12" id="KW-1185">Reference proteome</keyword>
<evidence type="ECO:0000256" key="10">
    <source>
        <dbReference type="SAM" id="SignalP"/>
    </source>
</evidence>
<dbReference type="Proteomes" id="UP000472265">
    <property type="component" value="Chromosome 5"/>
</dbReference>
<evidence type="ECO:0000313" key="11">
    <source>
        <dbReference type="Ensembl" id="ENSSAUP00010041478.1"/>
    </source>
</evidence>
<sequence>MAPQTSNLWMLLLLVVVMMMSQGCCQHWSYGLSPGGKRDLDSLSDTLGNIIERFPHVDSPCSVLGCVEEPHVPRMYRMKGFIVRFSACYVSVDASVKFIWVFILTSKFWFRFNLFFSFRAASGTSDTECTRNDDYLNLQ</sequence>
<keyword evidence="3" id="KW-0964">Secreted</keyword>
<dbReference type="Ensembl" id="ENSSAUT00010043676.1">
    <property type="protein sequence ID" value="ENSSAUP00010041478.1"/>
    <property type="gene ID" value="ENSSAUG00010017426.1"/>
</dbReference>
<dbReference type="GO" id="GO:0005576">
    <property type="term" value="C:extracellular region"/>
    <property type="evidence" value="ECO:0007669"/>
    <property type="project" value="UniProtKB-SubCell"/>
</dbReference>
<evidence type="ECO:0000256" key="2">
    <source>
        <dbReference type="ARBA" id="ARBA00010968"/>
    </source>
</evidence>
<dbReference type="PROSITE" id="PS00473">
    <property type="entry name" value="GNRH"/>
    <property type="match status" value="1"/>
</dbReference>
<dbReference type="GeneTree" id="ENSGT00760000119772"/>
<keyword evidence="9" id="KW-0472">Membrane</keyword>
<dbReference type="PANTHER" id="PTHR10522">
    <property type="entry name" value="GONADOLIBERIN"/>
    <property type="match status" value="1"/>
</dbReference>
<evidence type="ECO:0000313" key="12">
    <source>
        <dbReference type="Proteomes" id="UP000472265"/>
    </source>
</evidence>
<keyword evidence="6 10" id="KW-0732">Signal</keyword>
<feature type="signal peptide" evidence="10">
    <location>
        <begin position="1"/>
        <end position="25"/>
    </location>
</feature>
<gene>
    <name evidence="11" type="primary">LOC115582402</name>
</gene>
<keyword evidence="9" id="KW-0812">Transmembrane</keyword>
<keyword evidence="8" id="KW-0873">Pyrrolidone carboxylic acid</keyword>
<evidence type="ECO:0000256" key="5">
    <source>
        <dbReference type="ARBA" id="ARBA00022702"/>
    </source>
</evidence>
<organism evidence="11 12">
    <name type="scientific">Sparus aurata</name>
    <name type="common">Gilthead sea bream</name>
    <dbReference type="NCBI Taxonomy" id="8175"/>
    <lineage>
        <taxon>Eukaryota</taxon>
        <taxon>Metazoa</taxon>
        <taxon>Chordata</taxon>
        <taxon>Craniata</taxon>
        <taxon>Vertebrata</taxon>
        <taxon>Euteleostomi</taxon>
        <taxon>Actinopterygii</taxon>
        <taxon>Neopterygii</taxon>
        <taxon>Teleostei</taxon>
        <taxon>Neoteleostei</taxon>
        <taxon>Acanthomorphata</taxon>
        <taxon>Eupercaria</taxon>
        <taxon>Spariformes</taxon>
        <taxon>Sparidae</taxon>
        <taxon>Sparus</taxon>
    </lineage>
</organism>
<keyword evidence="5" id="KW-0372">Hormone</keyword>
<reference evidence="11" key="1">
    <citation type="submission" date="2021-04" db="EMBL/GenBank/DDBJ databases">
        <authorList>
            <consortium name="Wellcome Sanger Institute Data Sharing"/>
        </authorList>
    </citation>
    <scope>NUCLEOTIDE SEQUENCE [LARGE SCALE GENOMIC DNA]</scope>
</reference>